<name>A0A1D8D7V2_CHLLM</name>
<dbReference type="SUPFAM" id="SSF81296">
    <property type="entry name" value="E set domains"/>
    <property type="match status" value="1"/>
</dbReference>
<dbReference type="STRING" id="274537.BIU88_05990"/>
<dbReference type="EMBL" id="CP017305">
    <property type="protein sequence ID" value="AOS83739.1"/>
    <property type="molecule type" value="Genomic_DNA"/>
</dbReference>
<organism evidence="2 3">
    <name type="scientific">Chlorobaculum limnaeum</name>
    <dbReference type="NCBI Taxonomy" id="274537"/>
    <lineage>
        <taxon>Bacteria</taxon>
        <taxon>Pseudomonadati</taxon>
        <taxon>Chlorobiota</taxon>
        <taxon>Chlorobiia</taxon>
        <taxon>Chlorobiales</taxon>
        <taxon>Chlorobiaceae</taxon>
        <taxon>Chlorobaculum</taxon>
    </lineage>
</organism>
<reference evidence="2" key="1">
    <citation type="submission" date="2016-09" db="EMBL/GenBank/DDBJ databases">
        <title>Genome sequence of Chlorobaculum limnaeum.</title>
        <authorList>
            <person name="Liu Z."/>
            <person name="Tank M."/>
            <person name="Bryant D.A."/>
        </authorList>
    </citation>
    <scope>NUCLEOTIDE SEQUENCE [LARGE SCALE GENOMIC DNA]</scope>
    <source>
        <strain evidence="2">DSM 1677</strain>
    </source>
</reference>
<evidence type="ECO:0000259" key="1">
    <source>
        <dbReference type="Pfam" id="PF08770"/>
    </source>
</evidence>
<dbReference type="InterPro" id="IPR030995">
    <property type="entry name" value="SoxZ"/>
</dbReference>
<dbReference type="NCBIfam" id="TIGR04490">
    <property type="entry name" value="SoxZ_true"/>
    <property type="match status" value="1"/>
</dbReference>
<keyword evidence="3" id="KW-1185">Reference proteome</keyword>
<evidence type="ECO:0000313" key="3">
    <source>
        <dbReference type="Proteomes" id="UP000095185"/>
    </source>
</evidence>
<dbReference type="Pfam" id="PF08770">
    <property type="entry name" value="SoxZ"/>
    <property type="match status" value="1"/>
</dbReference>
<dbReference type="RefSeq" id="WP_069809588.1">
    <property type="nucleotide sequence ID" value="NZ_CP017305.1"/>
</dbReference>
<dbReference type="OrthoDB" id="9795530at2"/>
<dbReference type="AlphaFoldDB" id="A0A1D8D7V2"/>
<dbReference type="Gene3D" id="2.60.40.10">
    <property type="entry name" value="Immunoglobulins"/>
    <property type="match status" value="1"/>
</dbReference>
<accession>A0A1D8D7V2</accession>
<sequence length="101" mass="10923">MKIKAVVQNDAVAVKMLMPHPMETGRRKEQNGTLVPHHYITEVTATHNGETVFHAELGPGVSKDPYLSFQFTGAKAGDMLKVSWVDNKGGSETAEAAITAM</sequence>
<protein>
    <submittedName>
        <fullName evidence="2">Thiosulfate oxidation carrier complex protein SoxZ</fullName>
    </submittedName>
</protein>
<dbReference type="InterPro" id="IPR013783">
    <property type="entry name" value="Ig-like_fold"/>
</dbReference>
<dbReference type="InterPro" id="IPR014880">
    <property type="entry name" value="SoxZ_dom"/>
</dbReference>
<dbReference type="Proteomes" id="UP000095185">
    <property type="component" value="Chromosome"/>
</dbReference>
<evidence type="ECO:0000313" key="2">
    <source>
        <dbReference type="EMBL" id="AOS83739.1"/>
    </source>
</evidence>
<feature type="domain" description="Sulphur oxidation protein SoxZ" evidence="1">
    <location>
        <begin position="4"/>
        <end position="96"/>
    </location>
</feature>
<gene>
    <name evidence="2" type="ORF">BIU88_05990</name>
</gene>
<proteinExistence type="predicted"/>
<dbReference type="KEGG" id="clz:BIU88_05990"/>
<dbReference type="InterPro" id="IPR014756">
    <property type="entry name" value="Ig_E-set"/>
</dbReference>